<protein>
    <submittedName>
        <fullName evidence="1">Uncharacterized protein</fullName>
    </submittedName>
</protein>
<comment type="caution">
    <text evidence="1">The sequence shown here is derived from an EMBL/GenBank/DDBJ whole genome shotgun (WGS) entry which is preliminary data.</text>
</comment>
<sequence length="77" mass="8910">MIDPHYPNIVLTCPYREFTIELEQSVWQDVTTYAAWVNYDTGSAVAVPKAWTRAEAIKRAKQWIDRNFYGANTRPSS</sequence>
<organism evidence="1 2">
    <name type="scientific">Leptolyngbya iicbica LK</name>
    <dbReference type="NCBI Taxonomy" id="2294035"/>
    <lineage>
        <taxon>Bacteria</taxon>
        <taxon>Bacillati</taxon>
        <taxon>Cyanobacteriota</taxon>
        <taxon>Cyanophyceae</taxon>
        <taxon>Leptolyngbyales</taxon>
        <taxon>Leptolyngbyaceae</taxon>
        <taxon>Leptolyngbya group</taxon>
        <taxon>Leptolyngbya</taxon>
        <taxon>Leptolyngbya iicbica</taxon>
    </lineage>
</organism>
<evidence type="ECO:0000313" key="1">
    <source>
        <dbReference type="EMBL" id="RZM83016.1"/>
    </source>
</evidence>
<dbReference type="AlphaFoldDB" id="A0A4Q7EIS2"/>
<name>A0A4Q7EIS2_9CYAN</name>
<dbReference type="EMBL" id="QVFV01000001">
    <property type="protein sequence ID" value="RZM83016.1"/>
    <property type="molecule type" value="Genomic_DNA"/>
</dbReference>
<dbReference type="OrthoDB" id="582729at2"/>
<proteinExistence type="predicted"/>
<gene>
    <name evidence="1" type="ORF">DYY88_02740</name>
</gene>
<keyword evidence="2" id="KW-1185">Reference proteome</keyword>
<accession>A0A4Q7EIS2</accession>
<evidence type="ECO:0000313" key="2">
    <source>
        <dbReference type="Proteomes" id="UP000292459"/>
    </source>
</evidence>
<dbReference type="Proteomes" id="UP000292459">
    <property type="component" value="Unassembled WGS sequence"/>
</dbReference>
<reference evidence="1 2" key="1">
    <citation type="submission" date="2018-11" db="EMBL/GenBank/DDBJ databases">
        <title>Whole genome sequencing of an environmental sample.</title>
        <authorList>
            <person name="Sarangi A.N."/>
            <person name="Singh D."/>
            <person name="Tripathy S."/>
        </authorList>
    </citation>
    <scope>NUCLEOTIDE SEQUENCE [LARGE SCALE GENOMIC DNA]</scope>
    <source>
        <strain evidence="1 2">Lakshadweep</strain>
    </source>
</reference>